<dbReference type="Pfam" id="PF25221">
    <property type="entry name" value="5TMH_Lnb"/>
    <property type="match status" value="1"/>
</dbReference>
<keyword evidence="1" id="KW-1133">Transmembrane helix</keyword>
<reference evidence="5" key="1">
    <citation type="submission" date="2021-01" db="EMBL/GenBank/DDBJ databases">
        <title>Description of Breznakiella homolactica.</title>
        <authorList>
            <person name="Song Y."/>
            <person name="Brune A."/>
        </authorList>
    </citation>
    <scope>NUCLEOTIDE SEQUENCE</scope>
    <source>
        <strain evidence="5">RmG30</strain>
    </source>
</reference>
<feature type="transmembrane region" description="Helical" evidence="1">
    <location>
        <begin position="339"/>
        <end position="358"/>
    </location>
</feature>
<dbReference type="Pfam" id="PF13387">
    <property type="entry name" value="Lnb_N"/>
    <property type="match status" value="1"/>
</dbReference>
<feature type="signal peptide" evidence="2">
    <location>
        <begin position="1"/>
        <end position="23"/>
    </location>
</feature>
<sequence length="430" mass="49420">MKKIAEFILLTVLFAAVPGAALFSDTLPEAAAKTRGDYLTVKVAVMGPGTELYFWWGHIALVIEDELSGQSRFYDYGLFSFDNENFFLNFALGRLLYSAGVSPTDANVRQYIRNNRDVVMLTLDLPAQKKEEVLRFAENNVLPENRDYYYHHFKDNCATRIRDIVDLATDGQFFDEFGAAPGRFTLRQHVRRHTWFSPFFDWLLNFLMGQDIDTPITVWEEMFLPSEIDRNLQNFRYTDSQGQERSLVVSREIINSAVNRPPVLENPRKQWPRELVFSLVICGILGVFYWLRNRKPRAGRILLGSSQAALGLFFGIAGSLSVFLTFFTDHDYTYHNCNLFIVHPLILAAVPLGIIMAADKGKNWKRTPEWYLRLLWTVVFAGGIVSMAIKLLPWFWQQNQVTQALVMPFALVLSFIPPWIGGALRRRKHG</sequence>
<evidence type="ECO:0000256" key="1">
    <source>
        <dbReference type="SAM" id="Phobius"/>
    </source>
</evidence>
<feature type="transmembrane region" description="Helical" evidence="1">
    <location>
        <begin position="303"/>
        <end position="327"/>
    </location>
</feature>
<gene>
    <name evidence="5" type="ORF">JFL75_10355</name>
</gene>
<evidence type="ECO:0000256" key="2">
    <source>
        <dbReference type="SAM" id="SignalP"/>
    </source>
</evidence>
<keyword evidence="1" id="KW-0472">Membrane</keyword>
<feature type="transmembrane region" description="Helical" evidence="1">
    <location>
        <begin position="404"/>
        <end position="424"/>
    </location>
</feature>
<dbReference type="RefSeq" id="WP_215624671.1">
    <property type="nucleotide sequence ID" value="NZ_CP067089.2"/>
</dbReference>
<dbReference type="Proteomes" id="UP000595917">
    <property type="component" value="Chromosome"/>
</dbReference>
<dbReference type="InterPro" id="IPR025178">
    <property type="entry name" value="Lnb_N"/>
</dbReference>
<feature type="chain" id="PRO_5030666768" evidence="2">
    <location>
        <begin position="24"/>
        <end position="430"/>
    </location>
</feature>
<name>A0A7T7XJ80_9SPIR</name>
<evidence type="ECO:0000259" key="3">
    <source>
        <dbReference type="Pfam" id="PF13387"/>
    </source>
</evidence>
<keyword evidence="1" id="KW-0812">Transmembrane</keyword>
<keyword evidence="6" id="KW-1185">Reference proteome</keyword>
<evidence type="ECO:0000313" key="5">
    <source>
        <dbReference type="EMBL" id="QQO07366.1"/>
    </source>
</evidence>
<proteinExistence type="predicted"/>
<feature type="domain" description="Lnb-like transmembrane" evidence="4">
    <location>
        <begin position="276"/>
        <end position="386"/>
    </location>
</feature>
<dbReference type="KEGG" id="bhc:JFL75_10355"/>
<feature type="domain" description="Lnb N-terminal periplasmic" evidence="3">
    <location>
        <begin position="32"/>
        <end position="171"/>
    </location>
</feature>
<dbReference type="InterPro" id="IPR057436">
    <property type="entry name" value="5TMH_Lnb"/>
</dbReference>
<feature type="transmembrane region" description="Helical" evidence="1">
    <location>
        <begin position="370"/>
        <end position="392"/>
    </location>
</feature>
<accession>A0A7T7XJ80</accession>
<evidence type="ECO:0000313" key="6">
    <source>
        <dbReference type="Proteomes" id="UP000595917"/>
    </source>
</evidence>
<dbReference type="AlphaFoldDB" id="A0A7T7XJ80"/>
<keyword evidence="2" id="KW-0732">Signal</keyword>
<feature type="transmembrane region" description="Helical" evidence="1">
    <location>
        <begin position="275"/>
        <end position="291"/>
    </location>
</feature>
<organism evidence="5 6">
    <name type="scientific">Breznakiella homolactica</name>
    <dbReference type="NCBI Taxonomy" id="2798577"/>
    <lineage>
        <taxon>Bacteria</taxon>
        <taxon>Pseudomonadati</taxon>
        <taxon>Spirochaetota</taxon>
        <taxon>Spirochaetia</taxon>
        <taxon>Spirochaetales</taxon>
        <taxon>Breznakiellaceae</taxon>
        <taxon>Breznakiella</taxon>
    </lineage>
</organism>
<protein>
    <submittedName>
        <fullName evidence="5">DUF4105 domain-containing protein</fullName>
    </submittedName>
</protein>
<evidence type="ECO:0000259" key="4">
    <source>
        <dbReference type="Pfam" id="PF25221"/>
    </source>
</evidence>
<dbReference type="EMBL" id="CP067089">
    <property type="protein sequence ID" value="QQO07366.1"/>
    <property type="molecule type" value="Genomic_DNA"/>
</dbReference>